<dbReference type="PANTHER" id="PTHR46401:SF2">
    <property type="entry name" value="GLYCOSYLTRANSFERASE WBBK-RELATED"/>
    <property type="match status" value="1"/>
</dbReference>
<accession>A0A7W6AED0</accession>
<dbReference type="Pfam" id="PF00534">
    <property type="entry name" value="Glycos_transf_1"/>
    <property type="match status" value="1"/>
</dbReference>
<dbReference type="Pfam" id="PF13439">
    <property type="entry name" value="Glyco_transf_4"/>
    <property type="match status" value="1"/>
</dbReference>
<dbReference type="CDD" id="cd03809">
    <property type="entry name" value="GT4_MtfB-like"/>
    <property type="match status" value="1"/>
</dbReference>
<keyword evidence="5" id="KW-1185">Reference proteome</keyword>
<dbReference type="SUPFAM" id="SSF53756">
    <property type="entry name" value="UDP-Glycosyltransferase/glycogen phosphorylase"/>
    <property type="match status" value="1"/>
</dbReference>
<dbReference type="InterPro" id="IPR028098">
    <property type="entry name" value="Glyco_trans_4-like_N"/>
</dbReference>
<protein>
    <submittedName>
        <fullName evidence="4">Glycosyltransferase involved in cell wall biosynthesis</fullName>
    </submittedName>
</protein>
<evidence type="ECO:0000313" key="5">
    <source>
        <dbReference type="Proteomes" id="UP000538670"/>
    </source>
</evidence>
<sequence>MTPESKNEIMTAIIGFNHLFIDSGSLTGPGYYAIQLLETALRLPEITRSPFTFKVFVQHGTTHHYSTAAKAHLIEVPALSGRVSRVLWEQFKLPLLAKREKVDLLFSPGFVSPAFGAPILATTIHDMYYRAVPDLVERYQRHYWRAMIPLTSRVCDLILTVSESSGRDIEHFLPAARGKVVVTPLASRFAPIEVLPPRPIGGTPYMLMIANLTPNKNVTRVVEALALLRHEGRNVDFVHIGVDLRDELAQAIATFGMQNHVRMLGKVDDATLVDTAVNSLCVVVPSLYEGFGMPAIEAHALGAPLVCSNRSALPEVAGDAALLVDPESPKSIAAAIAKLMDDPELPMTLQRKGLENVRNFSWDRTASLTLAAFTRQLNRKRK</sequence>
<feature type="domain" description="Glycosyl transferase family 1" evidence="2">
    <location>
        <begin position="202"/>
        <end position="352"/>
    </location>
</feature>
<dbReference type="GO" id="GO:0009103">
    <property type="term" value="P:lipopolysaccharide biosynthetic process"/>
    <property type="evidence" value="ECO:0007669"/>
    <property type="project" value="TreeGrafter"/>
</dbReference>
<gene>
    <name evidence="4" type="ORF">GGR48_002578</name>
</gene>
<evidence type="ECO:0000259" key="3">
    <source>
        <dbReference type="Pfam" id="PF13439"/>
    </source>
</evidence>
<feature type="domain" description="Glycosyltransferase subfamily 4-like N-terminal" evidence="3">
    <location>
        <begin position="74"/>
        <end position="184"/>
    </location>
</feature>
<evidence type="ECO:0000259" key="2">
    <source>
        <dbReference type="Pfam" id="PF00534"/>
    </source>
</evidence>
<name>A0A7W6AED0_9SPHN</name>
<dbReference type="InterPro" id="IPR001296">
    <property type="entry name" value="Glyco_trans_1"/>
</dbReference>
<evidence type="ECO:0000256" key="1">
    <source>
        <dbReference type="ARBA" id="ARBA00022679"/>
    </source>
</evidence>
<proteinExistence type="predicted"/>
<dbReference type="Gene3D" id="3.40.50.2000">
    <property type="entry name" value="Glycogen Phosphorylase B"/>
    <property type="match status" value="2"/>
</dbReference>
<dbReference type="EMBL" id="JACIDH010000012">
    <property type="protein sequence ID" value="MBB3880135.1"/>
    <property type="molecule type" value="Genomic_DNA"/>
</dbReference>
<dbReference type="RefSeq" id="WP_183952250.1">
    <property type="nucleotide sequence ID" value="NZ_JACIDH010000012.1"/>
</dbReference>
<evidence type="ECO:0000313" key="4">
    <source>
        <dbReference type="EMBL" id="MBB3880135.1"/>
    </source>
</evidence>
<dbReference type="GO" id="GO:0016757">
    <property type="term" value="F:glycosyltransferase activity"/>
    <property type="evidence" value="ECO:0007669"/>
    <property type="project" value="InterPro"/>
</dbReference>
<keyword evidence="1 4" id="KW-0808">Transferase</keyword>
<comment type="caution">
    <text evidence="4">The sequence shown here is derived from an EMBL/GenBank/DDBJ whole genome shotgun (WGS) entry which is preliminary data.</text>
</comment>
<dbReference type="AlphaFoldDB" id="A0A7W6AED0"/>
<reference evidence="4 5" key="1">
    <citation type="submission" date="2020-08" db="EMBL/GenBank/DDBJ databases">
        <title>Genomic Encyclopedia of Type Strains, Phase IV (KMG-IV): sequencing the most valuable type-strain genomes for metagenomic binning, comparative biology and taxonomic classification.</title>
        <authorList>
            <person name="Goeker M."/>
        </authorList>
    </citation>
    <scope>NUCLEOTIDE SEQUENCE [LARGE SCALE GENOMIC DNA]</scope>
    <source>
        <strain evidence="4 5">DSM 19512</strain>
    </source>
</reference>
<organism evidence="4 5">
    <name type="scientific">Sphingomonas pseudosanguinis</name>
    <dbReference type="NCBI Taxonomy" id="413712"/>
    <lineage>
        <taxon>Bacteria</taxon>
        <taxon>Pseudomonadati</taxon>
        <taxon>Pseudomonadota</taxon>
        <taxon>Alphaproteobacteria</taxon>
        <taxon>Sphingomonadales</taxon>
        <taxon>Sphingomonadaceae</taxon>
        <taxon>Sphingomonas</taxon>
    </lineage>
</organism>
<dbReference type="Proteomes" id="UP000538670">
    <property type="component" value="Unassembled WGS sequence"/>
</dbReference>
<dbReference type="PANTHER" id="PTHR46401">
    <property type="entry name" value="GLYCOSYLTRANSFERASE WBBK-RELATED"/>
    <property type="match status" value="1"/>
</dbReference>